<dbReference type="GO" id="GO:0003723">
    <property type="term" value="F:RNA binding"/>
    <property type="evidence" value="ECO:0007669"/>
    <property type="project" value="UniProtKB-UniRule"/>
</dbReference>
<comment type="cofactor">
    <cofactor evidence="3">
        <name>Mg(2+)</name>
        <dbReference type="ChEBI" id="CHEBI:18420"/>
    </cofactor>
</comment>
<keyword evidence="12" id="KW-0539">Nucleus</keyword>
<feature type="domain" description="FCP1 homology" evidence="19">
    <location>
        <begin position="150"/>
        <end position="398"/>
    </location>
</feature>
<dbReference type="FunFam" id="3.40.50.1000:FF:000035">
    <property type="entry name" value="RNA polymerase II C-terminal domain phosphatase-like 1"/>
    <property type="match status" value="1"/>
</dbReference>
<keyword evidence="7" id="KW-0479">Metal-binding</keyword>
<evidence type="ECO:0000256" key="7">
    <source>
        <dbReference type="ARBA" id="ARBA00022723"/>
    </source>
</evidence>
<evidence type="ECO:0000256" key="6">
    <source>
        <dbReference type="ARBA" id="ARBA00022473"/>
    </source>
</evidence>
<dbReference type="GO" id="GO:0009755">
    <property type="term" value="P:hormone-mediated signaling pathway"/>
    <property type="evidence" value="ECO:0007669"/>
    <property type="project" value="UniProtKB-ARBA"/>
</dbReference>
<evidence type="ECO:0000256" key="11">
    <source>
        <dbReference type="ARBA" id="ARBA00023163"/>
    </source>
</evidence>
<dbReference type="CDD" id="cd07521">
    <property type="entry name" value="HAD_FCP1-like"/>
    <property type="match status" value="1"/>
</dbReference>
<proteinExistence type="predicted"/>
<organism evidence="20 21">
    <name type="scientific">Populus deltoides</name>
    <name type="common">Eastern poplar</name>
    <name type="synonym">Eastern cottonwood</name>
    <dbReference type="NCBI Taxonomy" id="3696"/>
    <lineage>
        <taxon>Eukaryota</taxon>
        <taxon>Viridiplantae</taxon>
        <taxon>Streptophyta</taxon>
        <taxon>Embryophyta</taxon>
        <taxon>Tracheophyta</taxon>
        <taxon>Spermatophyta</taxon>
        <taxon>Magnoliopsida</taxon>
        <taxon>eudicotyledons</taxon>
        <taxon>Gunneridae</taxon>
        <taxon>Pentapetalae</taxon>
        <taxon>rosids</taxon>
        <taxon>fabids</taxon>
        <taxon>Malpighiales</taxon>
        <taxon>Salicaceae</taxon>
        <taxon>Saliceae</taxon>
        <taxon>Populus</taxon>
    </lineage>
</organism>
<comment type="subcellular location">
    <subcellularLocation>
        <location evidence="4">Nucleus</location>
    </subcellularLocation>
</comment>
<dbReference type="Gene3D" id="3.30.160.20">
    <property type="match status" value="1"/>
</dbReference>
<comment type="caution">
    <text evidence="20">The sequence shown here is derived from an EMBL/GenBank/DDBJ whole genome shotgun (WGS) entry which is preliminary data.</text>
</comment>
<keyword evidence="16" id="KW-0175">Coiled coil</keyword>
<feature type="compositionally biased region" description="Basic and acidic residues" evidence="17">
    <location>
        <begin position="681"/>
        <end position="701"/>
    </location>
</feature>
<dbReference type="Proteomes" id="UP000807159">
    <property type="component" value="Chromosome 4"/>
</dbReference>
<evidence type="ECO:0000256" key="8">
    <source>
        <dbReference type="ARBA" id="ARBA00022801"/>
    </source>
</evidence>
<dbReference type="GO" id="GO:0045892">
    <property type="term" value="P:negative regulation of DNA-templated transcription"/>
    <property type="evidence" value="ECO:0007669"/>
    <property type="project" value="UniProtKB-ARBA"/>
</dbReference>
<dbReference type="PANTHER" id="PTHR23081:SF0">
    <property type="entry name" value="RNA POLYMERASE II C-TERMINAL DOMAIN PHOSPHATASE-LIKE 1"/>
    <property type="match status" value="1"/>
</dbReference>
<evidence type="ECO:0000256" key="4">
    <source>
        <dbReference type="ARBA" id="ARBA00004123"/>
    </source>
</evidence>
<dbReference type="SUPFAM" id="SSF56784">
    <property type="entry name" value="HAD-like"/>
    <property type="match status" value="1"/>
</dbReference>
<feature type="compositionally biased region" description="Basic and acidic residues" evidence="17">
    <location>
        <begin position="724"/>
        <end position="734"/>
    </location>
</feature>
<dbReference type="InterPro" id="IPR004274">
    <property type="entry name" value="FCP1_dom"/>
</dbReference>
<dbReference type="GO" id="GO:0008420">
    <property type="term" value="F:RNA polymerase II CTD heptapeptide repeat phosphatase activity"/>
    <property type="evidence" value="ECO:0007669"/>
    <property type="project" value="InterPro"/>
</dbReference>
<feature type="domain" description="DRBM" evidence="18">
    <location>
        <begin position="968"/>
        <end position="1001"/>
    </location>
</feature>
<dbReference type="SMART" id="SM00358">
    <property type="entry name" value="DSRM"/>
    <property type="match status" value="1"/>
</dbReference>
<evidence type="ECO:0000256" key="16">
    <source>
        <dbReference type="SAM" id="Coils"/>
    </source>
</evidence>
<evidence type="ECO:0000256" key="14">
    <source>
        <dbReference type="ARBA" id="ARBA00048336"/>
    </source>
</evidence>
<dbReference type="PROSITE" id="PS50969">
    <property type="entry name" value="FCP1"/>
    <property type="match status" value="1"/>
</dbReference>
<comment type="cofactor">
    <cofactor evidence="1">
        <name>Mn(2+)</name>
        <dbReference type="ChEBI" id="CHEBI:29035"/>
    </cofactor>
</comment>
<dbReference type="InterPro" id="IPR039189">
    <property type="entry name" value="Fcp1"/>
</dbReference>
<dbReference type="FunFam" id="3.30.160.20:FF:000035">
    <property type="entry name" value="RNA polymerase II C-terminal domain phosphatase-like 2"/>
    <property type="match status" value="1"/>
</dbReference>
<evidence type="ECO:0000256" key="10">
    <source>
        <dbReference type="ARBA" id="ARBA00023015"/>
    </source>
</evidence>
<keyword evidence="10" id="KW-0805">Transcription regulation</keyword>
<keyword evidence="9 15" id="KW-0694">RNA-binding</keyword>
<dbReference type="Gene3D" id="3.40.50.1000">
    <property type="entry name" value="HAD superfamily/HAD-like"/>
    <property type="match status" value="1"/>
</dbReference>
<reference evidence="20" key="1">
    <citation type="journal article" date="2021" name="J. Hered.">
        <title>Genome Assembly of Salicaceae Populus deltoides (Eastern Cottonwood) I-69 Based on Nanopore Sequencing and Hi-C Technologies.</title>
        <authorList>
            <person name="Bai S."/>
            <person name="Wu H."/>
            <person name="Zhang J."/>
            <person name="Pan Z."/>
            <person name="Zhao W."/>
            <person name="Li Z."/>
            <person name="Tong C."/>
        </authorList>
    </citation>
    <scope>NUCLEOTIDE SEQUENCE</scope>
    <source>
        <tissue evidence="20">Leaf</tissue>
    </source>
</reference>
<evidence type="ECO:0000256" key="13">
    <source>
        <dbReference type="ARBA" id="ARBA00047761"/>
    </source>
</evidence>
<evidence type="ECO:0000256" key="15">
    <source>
        <dbReference type="PROSITE-ProRule" id="PRU00266"/>
    </source>
</evidence>
<keyword evidence="6" id="KW-0217">Developmental protein</keyword>
<accession>A0A8T2Z3E6</accession>
<gene>
    <name evidence="20" type="ORF">H0E87_009184</name>
</gene>
<evidence type="ECO:0000313" key="21">
    <source>
        <dbReference type="Proteomes" id="UP000807159"/>
    </source>
</evidence>
<evidence type="ECO:0000313" key="20">
    <source>
        <dbReference type="EMBL" id="KAH8511907.1"/>
    </source>
</evidence>
<keyword evidence="11" id="KW-0804">Transcription</keyword>
<dbReference type="InterPro" id="IPR023214">
    <property type="entry name" value="HAD_sf"/>
</dbReference>
<keyword evidence="21" id="KW-1185">Reference proteome</keyword>
<dbReference type="GO" id="GO:0005634">
    <property type="term" value="C:nucleus"/>
    <property type="evidence" value="ECO:0007669"/>
    <property type="project" value="UniProtKB-SubCell"/>
</dbReference>
<evidence type="ECO:0000256" key="2">
    <source>
        <dbReference type="ARBA" id="ARBA00001941"/>
    </source>
</evidence>
<evidence type="ECO:0000259" key="18">
    <source>
        <dbReference type="PROSITE" id="PS50137"/>
    </source>
</evidence>
<evidence type="ECO:0000256" key="1">
    <source>
        <dbReference type="ARBA" id="ARBA00001936"/>
    </source>
</evidence>
<comment type="catalytic activity">
    <reaction evidence="14">
        <text>O-phospho-L-threonyl-[protein] + H2O = L-threonyl-[protein] + phosphate</text>
        <dbReference type="Rhea" id="RHEA:47004"/>
        <dbReference type="Rhea" id="RHEA-COMP:11060"/>
        <dbReference type="Rhea" id="RHEA-COMP:11605"/>
        <dbReference type="ChEBI" id="CHEBI:15377"/>
        <dbReference type="ChEBI" id="CHEBI:30013"/>
        <dbReference type="ChEBI" id="CHEBI:43474"/>
        <dbReference type="ChEBI" id="CHEBI:61977"/>
        <dbReference type="EC" id="3.1.3.16"/>
    </reaction>
</comment>
<feature type="region of interest" description="Disordered" evidence="17">
    <location>
        <begin position="509"/>
        <end position="650"/>
    </location>
</feature>
<protein>
    <recommendedName>
        <fullName evidence="5">protein-serine/threonine phosphatase</fullName>
        <ecNumber evidence="5">3.1.3.16</ecNumber>
    </recommendedName>
</protein>
<evidence type="ECO:0000256" key="12">
    <source>
        <dbReference type="ARBA" id="ARBA00023242"/>
    </source>
</evidence>
<dbReference type="GO" id="GO:0046872">
    <property type="term" value="F:metal ion binding"/>
    <property type="evidence" value="ECO:0007669"/>
    <property type="project" value="UniProtKB-KW"/>
</dbReference>
<evidence type="ECO:0000256" key="5">
    <source>
        <dbReference type="ARBA" id="ARBA00013081"/>
    </source>
</evidence>
<dbReference type="Pfam" id="PF00035">
    <property type="entry name" value="dsrm"/>
    <property type="match status" value="1"/>
</dbReference>
<dbReference type="PROSITE" id="PS50137">
    <property type="entry name" value="DS_RBD"/>
    <property type="match status" value="2"/>
</dbReference>
<feature type="compositionally biased region" description="Low complexity" evidence="17">
    <location>
        <begin position="509"/>
        <end position="528"/>
    </location>
</feature>
<feature type="region of interest" description="Disordered" evidence="17">
    <location>
        <begin position="675"/>
        <end position="739"/>
    </location>
</feature>
<sequence>MYKSVVYKGDELLGEVEIYAQEQQQEQEENKNKKKRVIDEIVKEIRISHFSQTSERCPPLAVLHTITSIGVCFKMEESTSSSTTKISQQESSLHLLHSSCIQENKTAVMHLGGEELHLVAMPSRSNERQHPCFWGFSVAPGLYDSCLVMLNLRCLGIVFDLDETLIVANTMRSFEDRIDALQRKISTEVDPQRILGMLSEVKRYHDDKNILKQYVENDQVVENGKVIKTQSEVVPALSDNHQPMVRPLIRLQEKNIILTRINPQIRDTSVLVRLRPAWEDLRSYLTARGRKRFEVYVCTMAERDYALEMWRLLDPESNLINSKELLDRIVCVKSGLRKSLFNVFQDGICHPKMALVIDDRLKVWDERDQSRVHVVPAFAPYYAPQAEVNNAVPVLCVARNVACNVRGGFFKEFDEGLLQKIPEVAYEDDTDNIPSPPDVSNYLVSEDDASAVNGNRDQLSFDDMADAEVERQLKEAVSASSAILSTIPSTVSSLDPRLLQSLQYTIASSSSSMPTSQPSMLASQQPMPALQPPKPPSQLSMTPFPNTQFPQVAPSVKQLGQVVPPEPSLQSSPAREEGEVPESELDPDTRRRLLILQHGHDSRDNAPSESPFPARPSTQVSAPRVQSVGSWVPVEEEMSPRQLNRTPREFPLDSDPMNIEKHRPHHPSFFHKVESNIPSDRMIHENQRQPKEATYRDDRVKLNHSTSNFPSFQGEESPLSRSSSNRDLDLESERAFSSTETPVEVLQEIAMKCGTKVEFRPALIATSDLQFSIETWFVGEKVGEGTGKTRREAQRQAAEGSIKKLAGIYMSRVKPDSGPMLGDSSRYPSANDNGFLGDMNSFGNQPLLKDENITYSATSEPSRLLDQRLEGSKKSMGSVTALKEFCMTEGLGVNFLAQTPLSTNSIPGEEVHAQDKLTGKNLEPESRSSWLDILKFNVVLDFILHINLCGYPLVMGRRIDIYLCKNKEVEIDGQVLGKGIGLTWDEAKMQAAEKALGSLRTMFGQYTPKRQGSPRLMQGMPNKRLKQEFPRVLQRMPSSARYHKNASPVP</sequence>
<feature type="domain" description="DRBM" evidence="18">
    <location>
        <begin position="741"/>
        <end position="807"/>
    </location>
</feature>
<evidence type="ECO:0000256" key="17">
    <source>
        <dbReference type="SAM" id="MobiDB-lite"/>
    </source>
</evidence>
<dbReference type="AlphaFoldDB" id="A0A8T2Z3E6"/>
<dbReference type="InterPro" id="IPR036412">
    <property type="entry name" value="HAD-like_sf"/>
</dbReference>
<dbReference type="SMART" id="SM00577">
    <property type="entry name" value="CPDc"/>
    <property type="match status" value="1"/>
</dbReference>
<dbReference type="InterPro" id="IPR014720">
    <property type="entry name" value="dsRBD_dom"/>
</dbReference>
<dbReference type="EMBL" id="JACEGQ020000004">
    <property type="protein sequence ID" value="KAH8511907.1"/>
    <property type="molecule type" value="Genomic_DNA"/>
</dbReference>
<dbReference type="EC" id="3.1.3.16" evidence="5"/>
<feature type="coiled-coil region" evidence="16">
    <location>
        <begin position="16"/>
        <end position="44"/>
    </location>
</feature>
<comment type="cofactor">
    <cofactor evidence="2">
        <name>Co(2+)</name>
        <dbReference type="ChEBI" id="CHEBI:48828"/>
    </cofactor>
</comment>
<comment type="catalytic activity">
    <reaction evidence="13">
        <text>O-phospho-L-seryl-[protein] + H2O = L-seryl-[protein] + phosphate</text>
        <dbReference type="Rhea" id="RHEA:20629"/>
        <dbReference type="Rhea" id="RHEA-COMP:9863"/>
        <dbReference type="Rhea" id="RHEA-COMP:11604"/>
        <dbReference type="ChEBI" id="CHEBI:15377"/>
        <dbReference type="ChEBI" id="CHEBI:29999"/>
        <dbReference type="ChEBI" id="CHEBI:43474"/>
        <dbReference type="ChEBI" id="CHEBI:83421"/>
        <dbReference type="EC" id="3.1.3.16"/>
    </reaction>
</comment>
<dbReference type="SUPFAM" id="SSF54768">
    <property type="entry name" value="dsRNA-binding domain-like"/>
    <property type="match status" value="2"/>
</dbReference>
<evidence type="ECO:0000259" key="19">
    <source>
        <dbReference type="PROSITE" id="PS50969"/>
    </source>
</evidence>
<dbReference type="Pfam" id="PF03031">
    <property type="entry name" value="NIF"/>
    <property type="match status" value="1"/>
</dbReference>
<evidence type="ECO:0000256" key="9">
    <source>
        <dbReference type="ARBA" id="ARBA00022884"/>
    </source>
</evidence>
<name>A0A8T2Z3E6_POPDE</name>
<dbReference type="PANTHER" id="PTHR23081">
    <property type="entry name" value="RNA POLYMERASE II CTD PHOSPHATASE"/>
    <property type="match status" value="1"/>
</dbReference>
<evidence type="ECO:0000256" key="3">
    <source>
        <dbReference type="ARBA" id="ARBA00001946"/>
    </source>
</evidence>
<keyword evidence="8" id="KW-0378">Hydrolase</keyword>